<dbReference type="Pfam" id="PF14378">
    <property type="entry name" value="PAP2_3"/>
    <property type="match status" value="1"/>
</dbReference>
<dbReference type="GO" id="GO:0016020">
    <property type="term" value="C:membrane"/>
    <property type="evidence" value="ECO:0007669"/>
    <property type="project" value="UniProtKB-SubCell"/>
</dbReference>
<feature type="transmembrane region" description="Helical" evidence="1">
    <location>
        <begin position="84"/>
        <end position="104"/>
    </location>
</feature>
<dbReference type="AlphaFoldDB" id="A0A380WKZ2"/>
<dbReference type="EMBL" id="UFSM01000001">
    <property type="protein sequence ID" value="SUU89657.1"/>
    <property type="molecule type" value="Genomic_DNA"/>
</dbReference>
<protein>
    <recommendedName>
        <fullName evidence="2">Inositolphosphotransferase Aur1/Ipt1 domain-containing protein</fullName>
    </recommendedName>
</protein>
<accession>A0A380WKZ2</accession>
<sequence>MFVALGQFYRRWRDSERLALVLHAIALVVLFSTFCALFNVLLLPRSTTPIDALLVEADAWLGYSWPELTSWVANYPTLNAILRAIYLVTLAKLYFALMFLAMVLDRRRLHGAALAMSMAAIVVVCTWAMFPSAGASAYWLLDPEIDRIVGPVVGSEYGAML</sequence>
<keyword evidence="1" id="KW-0472">Membrane</keyword>
<keyword evidence="1" id="KW-1133">Transmembrane helix</keyword>
<organism evidence="3 4">
    <name type="scientific">Aminobacter aminovorans</name>
    <name type="common">Chelatobacter heintzii</name>
    <dbReference type="NCBI Taxonomy" id="83263"/>
    <lineage>
        <taxon>Bacteria</taxon>
        <taxon>Pseudomonadati</taxon>
        <taxon>Pseudomonadota</taxon>
        <taxon>Alphaproteobacteria</taxon>
        <taxon>Hyphomicrobiales</taxon>
        <taxon>Phyllobacteriaceae</taxon>
        <taxon>Aminobacter</taxon>
    </lineage>
</organism>
<feature type="transmembrane region" description="Helical" evidence="1">
    <location>
        <begin position="20"/>
        <end position="43"/>
    </location>
</feature>
<gene>
    <name evidence="3" type="ORF">NCTC10684_02898</name>
</gene>
<evidence type="ECO:0000256" key="1">
    <source>
        <dbReference type="SAM" id="Phobius"/>
    </source>
</evidence>
<name>A0A380WKZ2_AMIAI</name>
<evidence type="ECO:0000313" key="4">
    <source>
        <dbReference type="Proteomes" id="UP000254701"/>
    </source>
</evidence>
<dbReference type="InterPro" id="IPR026841">
    <property type="entry name" value="Aur1/Ipt1"/>
</dbReference>
<feature type="transmembrane region" description="Helical" evidence="1">
    <location>
        <begin position="111"/>
        <end position="130"/>
    </location>
</feature>
<evidence type="ECO:0000259" key="2">
    <source>
        <dbReference type="Pfam" id="PF14378"/>
    </source>
</evidence>
<keyword evidence="1" id="KW-0812">Transmembrane</keyword>
<proteinExistence type="predicted"/>
<reference evidence="3 4" key="1">
    <citation type="submission" date="2018-06" db="EMBL/GenBank/DDBJ databases">
        <authorList>
            <consortium name="Pathogen Informatics"/>
            <person name="Doyle S."/>
        </authorList>
    </citation>
    <scope>NUCLEOTIDE SEQUENCE [LARGE SCALE GENOMIC DNA]</scope>
    <source>
        <strain evidence="3 4">NCTC10684</strain>
    </source>
</reference>
<feature type="domain" description="Inositolphosphotransferase Aur1/Ipt1" evidence="2">
    <location>
        <begin position="54"/>
        <end position="138"/>
    </location>
</feature>
<evidence type="ECO:0000313" key="3">
    <source>
        <dbReference type="EMBL" id="SUU89657.1"/>
    </source>
</evidence>
<dbReference type="Proteomes" id="UP000254701">
    <property type="component" value="Unassembled WGS sequence"/>
</dbReference>